<sequence length="364" mass="42403">MGSLRGEYHLNPGDLFMVVDCGGGTVDLTVRELLEDDQLSEITERTGDCCGSCFVDKAYIEFLGNKMGESAIDTLKRDYYRYLQQMVLDFCKNVKIPFTGREEDFNPPEIDLEDYGTIRQYVDEEKKDSLEKDEWLIKFSFEDVKHMFDPVIGRIIRLVKDQLEQLERSEKEISLILLVGGFSESKYLQNRIREEFLSVVPNISVPIHPIIAVMKGAVRLGLSEEIVKNRVLRWTYGTDVMRKWTPTDPPSQRLPNGYIKVFEKLVERGKQVRLNECVMKRFKPHSLSQEKINMDMYITSSKDSKYFNDPEIRLLRRWEVKLDESERNATFLFTFKFCHVGISATAKNEKTGKTKAMSFRYDLE</sequence>
<evidence type="ECO:0000313" key="1">
    <source>
        <dbReference type="EMBL" id="CAG8504503.1"/>
    </source>
</evidence>
<dbReference type="EMBL" id="CAJVPT010004142">
    <property type="protein sequence ID" value="CAG8504503.1"/>
    <property type="molecule type" value="Genomic_DNA"/>
</dbReference>
<accession>A0ACA9L0Z1</accession>
<comment type="caution">
    <text evidence="1">The sequence shown here is derived from an EMBL/GenBank/DDBJ whole genome shotgun (WGS) entry which is preliminary data.</text>
</comment>
<keyword evidence="2" id="KW-1185">Reference proteome</keyword>
<name>A0ACA9L0Z1_9GLOM</name>
<proteinExistence type="predicted"/>
<organism evidence="1 2">
    <name type="scientific">Acaulospora colombiana</name>
    <dbReference type="NCBI Taxonomy" id="27376"/>
    <lineage>
        <taxon>Eukaryota</taxon>
        <taxon>Fungi</taxon>
        <taxon>Fungi incertae sedis</taxon>
        <taxon>Mucoromycota</taxon>
        <taxon>Glomeromycotina</taxon>
        <taxon>Glomeromycetes</taxon>
        <taxon>Diversisporales</taxon>
        <taxon>Acaulosporaceae</taxon>
        <taxon>Acaulospora</taxon>
    </lineage>
</organism>
<gene>
    <name evidence="1" type="ORF">ACOLOM_LOCUS2944</name>
</gene>
<evidence type="ECO:0000313" key="2">
    <source>
        <dbReference type="Proteomes" id="UP000789525"/>
    </source>
</evidence>
<reference evidence="1" key="1">
    <citation type="submission" date="2021-06" db="EMBL/GenBank/DDBJ databases">
        <authorList>
            <person name="Kallberg Y."/>
            <person name="Tangrot J."/>
            <person name="Rosling A."/>
        </authorList>
    </citation>
    <scope>NUCLEOTIDE SEQUENCE</scope>
    <source>
        <strain evidence="1">CL356</strain>
    </source>
</reference>
<dbReference type="Proteomes" id="UP000789525">
    <property type="component" value="Unassembled WGS sequence"/>
</dbReference>
<protein>
    <submittedName>
        <fullName evidence="1">13179_t:CDS:1</fullName>
    </submittedName>
</protein>